<name>A0A9P8UIU1_9PEZI</name>
<dbReference type="AlphaFoldDB" id="A0A9P8UIU1"/>
<dbReference type="Proteomes" id="UP000758603">
    <property type="component" value="Unassembled WGS sequence"/>
</dbReference>
<gene>
    <name evidence="1" type="ORF">BKA67DRAFT_567717</name>
</gene>
<protein>
    <submittedName>
        <fullName evidence="1">Uncharacterized protein</fullName>
    </submittedName>
</protein>
<proteinExistence type="predicted"/>
<sequence>MSSENNEKSRFVFTDEEDRAHISRSSTIPTYRVGDKVYLLLADGSREGPYLVASVRSAKHAP</sequence>
<evidence type="ECO:0000313" key="1">
    <source>
        <dbReference type="EMBL" id="KAH6652850.1"/>
    </source>
</evidence>
<dbReference type="GeneID" id="70131883"/>
<dbReference type="EMBL" id="JAGPXC010000005">
    <property type="protein sequence ID" value="KAH6652850.1"/>
    <property type="molecule type" value="Genomic_DNA"/>
</dbReference>
<keyword evidence="2" id="KW-1185">Reference proteome</keyword>
<comment type="caution">
    <text evidence="1">The sequence shown here is derived from an EMBL/GenBank/DDBJ whole genome shotgun (WGS) entry which is preliminary data.</text>
</comment>
<reference evidence="1" key="1">
    <citation type="journal article" date="2021" name="Nat. Commun.">
        <title>Genetic determinants of endophytism in the Arabidopsis root mycobiome.</title>
        <authorList>
            <person name="Mesny F."/>
            <person name="Miyauchi S."/>
            <person name="Thiergart T."/>
            <person name="Pickel B."/>
            <person name="Atanasova L."/>
            <person name="Karlsson M."/>
            <person name="Huettel B."/>
            <person name="Barry K.W."/>
            <person name="Haridas S."/>
            <person name="Chen C."/>
            <person name="Bauer D."/>
            <person name="Andreopoulos W."/>
            <person name="Pangilinan J."/>
            <person name="LaButti K."/>
            <person name="Riley R."/>
            <person name="Lipzen A."/>
            <person name="Clum A."/>
            <person name="Drula E."/>
            <person name="Henrissat B."/>
            <person name="Kohler A."/>
            <person name="Grigoriev I.V."/>
            <person name="Martin F.M."/>
            <person name="Hacquard S."/>
        </authorList>
    </citation>
    <scope>NUCLEOTIDE SEQUENCE</scope>
    <source>
        <strain evidence="1">MPI-SDFR-AT-0073</strain>
    </source>
</reference>
<dbReference type="OrthoDB" id="4725400at2759"/>
<dbReference type="RefSeq" id="XP_045957127.1">
    <property type="nucleotide sequence ID" value="XM_046102991.1"/>
</dbReference>
<organism evidence="1 2">
    <name type="scientific">Truncatella angustata</name>
    <dbReference type="NCBI Taxonomy" id="152316"/>
    <lineage>
        <taxon>Eukaryota</taxon>
        <taxon>Fungi</taxon>
        <taxon>Dikarya</taxon>
        <taxon>Ascomycota</taxon>
        <taxon>Pezizomycotina</taxon>
        <taxon>Sordariomycetes</taxon>
        <taxon>Xylariomycetidae</taxon>
        <taxon>Amphisphaeriales</taxon>
        <taxon>Sporocadaceae</taxon>
        <taxon>Truncatella</taxon>
    </lineage>
</organism>
<evidence type="ECO:0000313" key="2">
    <source>
        <dbReference type="Proteomes" id="UP000758603"/>
    </source>
</evidence>
<accession>A0A9P8UIU1</accession>